<dbReference type="RefSeq" id="XP_065458843.1">
    <property type="nucleotide sequence ID" value="XM_065602771.1"/>
</dbReference>
<dbReference type="Proteomes" id="UP001302367">
    <property type="component" value="Chromosome 4"/>
</dbReference>
<reference evidence="2 3" key="1">
    <citation type="submission" date="2023-09" db="EMBL/GenBank/DDBJ databases">
        <title>Complete-Gapless Cercospora beticola genome.</title>
        <authorList>
            <person name="Wyatt N.A."/>
            <person name="Spanner R.E."/>
            <person name="Bolton M.D."/>
        </authorList>
    </citation>
    <scope>NUCLEOTIDE SEQUENCE [LARGE SCALE GENOMIC DNA]</scope>
    <source>
        <strain evidence="2">Cb09-40</strain>
    </source>
</reference>
<protein>
    <recommendedName>
        <fullName evidence="4">SprT-like domain-containing protein</fullName>
    </recommendedName>
</protein>
<evidence type="ECO:0000313" key="3">
    <source>
        <dbReference type="Proteomes" id="UP001302367"/>
    </source>
</evidence>
<evidence type="ECO:0000313" key="2">
    <source>
        <dbReference type="EMBL" id="WPB01694.1"/>
    </source>
</evidence>
<feature type="compositionally biased region" description="Basic residues" evidence="1">
    <location>
        <begin position="112"/>
        <end position="127"/>
    </location>
</feature>
<sequence length="272" mass="31686">MPKKDLPSTEFMQEGIELISDTFFFGALQHCSFTWKAGLRAREGMLGQAKEPLNYSLSWHEIEIDPKDAHEHDETPDHVTSVIDTLLHECIHAFLSIYSCRNGTKETEAARRRGKLSRKHHCRRQRTGKSCPDKKCQAQWERASGPNGHGTAWLSIATHIGQIVQRDIWHSAELKWKYLMRNDFVETGVVLRKKDITKFSVNTRATVEAFLHRAFQVQSKIKVFDREQKRRLGRREEEGREAREEVYQEFRRRAFVEEKSTPVAELRLVIGE</sequence>
<gene>
    <name evidence="2" type="ORF">RHO25_006324</name>
</gene>
<organism evidence="2 3">
    <name type="scientific">Cercospora beticola</name>
    <name type="common">Sugarbeet leaf spot fungus</name>
    <dbReference type="NCBI Taxonomy" id="122368"/>
    <lineage>
        <taxon>Eukaryota</taxon>
        <taxon>Fungi</taxon>
        <taxon>Dikarya</taxon>
        <taxon>Ascomycota</taxon>
        <taxon>Pezizomycotina</taxon>
        <taxon>Dothideomycetes</taxon>
        <taxon>Dothideomycetidae</taxon>
        <taxon>Mycosphaerellales</taxon>
        <taxon>Mycosphaerellaceae</taxon>
        <taxon>Cercospora</taxon>
    </lineage>
</organism>
<name>A0ABZ0NQ56_CERBT</name>
<proteinExistence type="predicted"/>
<accession>A0ABZ0NQ56</accession>
<dbReference type="GeneID" id="90644242"/>
<feature type="region of interest" description="Disordered" evidence="1">
    <location>
        <begin position="109"/>
        <end position="128"/>
    </location>
</feature>
<evidence type="ECO:0008006" key="4">
    <source>
        <dbReference type="Google" id="ProtNLM"/>
    </source>
</evidence>
<keyword evidence="3" id="KW-1185">Reference proteome</keyword>
<evidence type="ECO:0000256" key="1">
    <source>
        <dbReference type="SAM" id="MobiDB-lite"/>
    </source>
</evidence>
<dbReference type="EMBL" id="CP134187">
    <property type="protein sequence ID" value="WPB01694.1"/>
    <property type="molecule type" value="Genomic_DNA"/>
</dbReference>